<dbReference type="AlphaFoldDB" id="A0A0A3I967"/>
<dbReference type="GO" id="GO:0046872">
    <property type="term" value="F:metal ion binding"/>
    <property type="evidence" value="ECO:0007669"/>
    <property type="project" value="UniProtKB-KW"/>
</dbReference>
<feature type="binding site" evidence="5">
    <location>
        <position position="481"/>
    </location>
    <ligand>
        <name>Fe cation</name>
        <dbReference type="ChEBI" id="CHEBI:24875"/>
        <note>catalytic</note>
    </ligand>
</feature>
<evidence type="ECO:0000256" key="4">
    <source>
        <dbReference type="ARBA" id="ARBA00023004"/>
    </source>
</evidence>
<dbReference type="OrthoDB" id="6636843at2"/>
<dbReference type="GO" id="GO:0016121">
    <property type="term" value="P:carotene catabolic process"/>
    <property type="evidence" value="ECO:0007669"/>
    <property type="project" value="TreeGrafter"/>
</dbReference>
<dbReference type="PANTHER" id="PTHR10543:SF89">
    <property type="entry name" value="CAROTENOID 9,10(9',10')-CLEAVAGE DIOXYGENASE 1"/>
    <property type="match status" value="1"/>
</dbReference>
<dbReference type="GO" id="GO:0010436">
    <property type="term" value="F:carotenoid dioxygenase activity"/>
    <property type="evidence" value="ECO:0007669"/>
    <property type="project" value="TreeGrafter"/>
</dbReference>
<sequence length="495" mass="56352">MIEIVNEVKLTIKEDNPNPFLKDHFQPIGKEYTATSESLEVIGEIPKDLNGIYVRNGHNQVHEPMGVFHIFDGDGMVHGVHFENGKATYRNRFVRTTGFLAEQAAGKSLWPGMLEPHLATRQGWGSMGTMKDNAGTDIIAHAGKLLATMSQCSEANRLDPITLETVETDTWNTKVAPAGVCSHFKVDYDTGEMMFFNFSETYPYMNYGVVDSNNNLKHYVPIDLPGVRWPHDLGITKNYSILHDLPFIFDPELLAKGERKVTFFEDMPARFGIIPRYGDSNQVRWFEAKPCFILHLSNSYENGDEIIMEGCVTFNPRKPAVGKQGKDAIDKIKSQFNQNATQYRMYRWRFNLKTGKTKEEFLDDEVTEFPVVNNEIVGKKYRYSYNSTFDNSKAWWLSGLKKYDLLDGTSQRYEYGEGRVGSEPQFALRDNAKEEDDGYLITLVTDMNENRSECLILDAQDFSRGPVARIILPERIPVGAHACWVAADRIKGERV</sequence>
<dbReference type="EMBL" id="JPVN01000003">
    <property type="protein sequence ID" value="KGR80055.1"/>
    <property type="molecule type" value="Genomic_DNA"/>
</dbReference>
<comment type="similarity">
    <text evidence="1">Belongs to the carotenoid oxygenase family.</text>
</comment>
<dbReference type="eggNOG" id="COG3670">
    <property type="taxonomic scope" value="Bacteria"/>
</dbReference>
<dbReference type="RefSeq" id="WP_036182899.1">
    <property type="nucleotide sequence ID" value="NZ_AVDA01000003.1"/>
</dbReference>
<accession>A0A0A3I967</accession>
<feature type="binding site" evidence="5">
    <location>
        <position position="295"/>
    </location>
    <ligand>
        <name>Fe cation</name>
        <dbReference type="ChEBI" id="CHEBI:24875"/>
        <note>catalytic</note>
    </ligand>
</feature>
<protein>
    <submittedName>
        <fullName evidence="6">Carotenoid oxygenase</fullName>
    </submittedName>
</protein>
<comment type="caution">
    <text evidence="6">The sequence shown here is derived from an EMBL/GenBank/DDBJ whole genome shotgun (WGS) entry which is preliminary data.</text>
</comment>
<dbReference type="Pfam" id="PF03055">
    <property type="entry name" value="RPE65"/>
    <property type="match status" value="1"/>
</dbReference>
<feature type="binding site" evidence="5">
    <location>
        <position position="183"/>
    </location>
    <ligand>
        <name>Fe cation</name>
        <dbReference type="ChEBI" id="CHEBI:24875"/>
        <note>catalytic</note>
    </ligand>
</feature>
<comment type="cofactor">
    <cofactor evidence="5">
        <name>Fe(2+)</name>
        <dbReference type="ChEBI" id="CHEBI:29033"/>
    </cofactor>
    <text evidence="5">Binds 1 Fe(2+) ion per subunit.</text>
</comment>
<evidence type="ECO:0000313" key="7">
    <source>
        <dbReference type="Proteomes" id="UP000030416"/>
    </source>
</evidence>
<keyword evidence="7" id="KW-1185">Reference proteome</keyword>
<gene>
    <name evidence="6" type="ORF">CD29_03645</name>
</gene>
<organism evidence="6 7">
    <name type="scientific">Ureibacillus manganicus DSM 26584</name>
    <dbReference type="NCBI Taxonomy" id="1384049"/>
    <lineage>
        <taxon>Bacteria</taxon>
        <taxon>Bacillati</taxon>
        <taxon>Bacillota</taxon>
        <taxon>Bacilli</taxon>
        <taxon>Bacillales</taxon>
        <taxon>Caryophanaceae</taxon>
        <taxon>Ureibacillus</taxon>
    </lineage>
</organism>
<name>A0A0A3I967_9BACL</name>
<evidence type="ECO:0000256" key="3">
    <source>
        <dbReference type="ARBA" id="ARBA00023002"/>
    </source>
</evidence>
<keyword evidence="4 5" id="KW-0408">Iron</keyword>
<keyword evidence="2 5" id="KW-0479">Metal-binding</keyword>
<dbReference type="STRING" id="1384049.CD29_03645"/>
<proteinExistence type="inferred from homology"/>
<keyword evidence="3" id="KW-0560">Oxidoreductase</keyword>
<feature type="binding site" evidence="5">
    <location>
        <position position="231"/>
    </location>
    <ligand>
        <name>Fe cation</name>
        <dbReference type="ChEBI" id="CHEBI:24875"/>
        <note>catalytic</note>
    </ligand>
</feature>
<dbReference type="Proteomes" id="UP000030416">
    <property type="component" value="Unassembled WGS sequence"/>
</dbReference>
<evidence type="ECO:0000256" key="1">
    <source>
        <dbReference type="ARBA" id="ARBA00006787"/>
    </source>
</evidence>
<evidence type="ECO:0000313" key="6">
    <source>
        <dbReference type="EMBL" id="KGR80055.1"/>
    </source>
</evidence>
<dbReference type="InterPro" id="IPR004294">
    <property type="entry name" value="Carotenoid_Oase"/>
</dbReference>
<evidence type="ECO:0000256" key="2">
    <source>
        <dbReference type="ARBA" id="ARBA00022723"/>
    </source>
</evidence>
<dbReference type="PANTHER" id="PTHR10543">
    <property type="entry name" value="BETA-CAROTENE DIOXYGENASE"/>
    <property type="match status" value="1"/>
</dbReference>
<reference evidence="6 7" key="1">
    <citation type="submission" date="2014-02" db="EMBL/GenBank/DDBJ databases">
        <title>Draft genome sequence of Lysinibacillus manganicus DSM 26584T.</title>
        <authorList>
            <person name="Zhang F."/>
            <person name="Wang G."/>
            <person name="Zhang L."/>
        </authorList>
    </citation>
    <scope>NUCLEOTIDE SEQUENCE [LARGE SCALE GENOMIC DNA]</scope>
    <source>
        <strain evidence="6 7">DSM 26584</strain>
    </source>
</reference>
<evidence type="ECO:0000256" key="5">
    <source>
        <dbReference type="PIRSR" id="PIRSR604294-1"/>
    </source>
</evidence>